<keyword evidence="5 7" id="KW-0472">Membrane</keyword>
<dbReference type="VEuPathDB" id="FungiDB:C7M61_003392"/>
<proteinExistence type="inferred from homology"/>
<keyword evidence="9" id="KW-1185">Reference proteome</keyword>
<dbReference type="GO" id="GO:1990114">
    <property type="term" value="P:RNA polymerase II core complex assembly"/>
    <property type="evidence" value="ECO:0007669"/>
    <property type="project" value="TreeGrafter"/>
</dbReference>
<evidence type="ECO:0000313" key="9">
    <source>
        <dbReference type="Proteomes" id="UP000241107"/>
    </source>
</evidence>
<comment type="caution">
    <text evidence="8">The sequence shown here is derived from an EMBL/GenBank/DDBJ whole genome shotgun (WGS) entry which is preliminary data.</text>
</comment>
<comment type="similarity">
    <text evidence="2">Belongs to the prefoldin subunit alpha family.</text>
</comment>
<dbReference type="Proteomes" id="UP000241107">
    <property type="component" value="Unassembled WGS sequence"/>
</dbReference>
<keyword evidence="6" id="KW-0175">Coiled coil</keyword>
<comment type="subcellular location">
    <subcellularLocation>
        <location evidence="1">Membrane</location>
        <topology evidence="1">Single-pass membrane protein</topology>
    </subcellularLocation>
</comment>
<evidence type="ECO:0000256" key="5">
    <source>
        <dbReference type="ARBA" id="ARBA00023136"/>
    </source>
</evidence>
<protein>
    <recommendedName>
        <fullName evidence="10">Prefoldin, alpha subunit</fullName>
    </recommendedName>
</protein>
<dbReference type="InterPro" id="IPR009053">
    <property type="entry name" value="Prefoldin"/>
</dbReference>
<feature type="coiled-coil region" evidence="6">
    <location>
        <begin position="120"/>
        <end position="157"/>
    </location>
</feature>
<gene>
    <name evidence="8" type="ORF">C7M61_003392</name>
</gene>
<dbReference type="PANTHER" id="PTHR12674:SF2">
    <property type="entry name" value="PREFOLDIN SUBUNIT 5"/>
    <property type="match status" value="1"/>
</dbReference>
<dbReference type="EMBL" id="PYFQ01000008">
    <property type="protein sequence ID" value="PSK37685.1"/>
    <property type="molecule type" value="Genomic_DNA"/>
</dbReference>
<feature type="transmembrane region" description="Helical" evidence="7">
    <location>
        <begin position="20"/>
        <end position="39"/>
    </location>
</feature>
<dbReference type="STRING" id="418784.A0A2P7YNZ2"/>
<dbReference type="GO" id="GO:1990115">
    <property type="term" value="P:RNA polymerase III assembly"/>
    <property type="evidence" value="ECO:0007669"/>
    <property type="project" value="TreeGrafter"/>
</dbReference>
<evidence type="ECO:0008006" key="10">
    <source>
        <dbReference type="Google" id="ProtNLM"/>
    </source>
</evidence>
<dbReference type="GO" id="GO:0016272">
    <property type="term" value="C:prefoldin complex"/>
    <property type="evidence" value="ECO:0007669"/>
    <property type="project" value="InterPro"/>
</dbReference>
<evidence type="ECO:0000256" key="6">
    <source>
        <dbReference type="SAM" id="Coils"/>
    </source>
</evidence>
<keyword evidence="4 7" id="KW-1133">Transmembrane helix</keyword>
<keyword evidence="3 7" id="KW-0812">Transmembrane</keyword>
<evidence type="ECO:0000256" key="2">
    <source>
        <dbReference type="ARBA" id="ARBA00010048"/>
    </source>
</evidence>
<dbReference type="Gene3D" id="1.10.287.370">
    <property type="match status" value="1"/>
</dbReference>
<dbReference type="NCBIfam" id="TIGR00293">
    <property type="entry name" value="prefoldin subunit alpha"/>
    <property type="match status" value="1"/>
</dbReference>
<dbReference type="GO" id="GO:0016020">
    <property type="term" value="C:membrane"/>
    <property type="evidence" value="ECO:0007669"/>
    <property type="project" value="UniProtKB-SubCell"/>
</dbReference>
<dbReference type="Pfam" id="PF02996">
    <property type="entry name" value="Prefoldin"/>
    <property type="match status" value="1"/>
</dbReference>
<dbReference type="RefSeq" id="XP_024713220.1">
    <property type="nucleotide sequence ID" value="XM_024858733.1"/>
</dbReference>
<dbReference type="SUPFAM" id="SSF46579">
    <property type="entry name" value="Prefoldin"/>
    <property type="match status" value="1"/>
</dbReference>
<dbReference type="GO" id="GO:1990113">
    <property type="term" value="P:RNA polymerase I assembly"/>
    <property type="evidence" value="ECO:0007669"/>
    <property type="project" value="TreeGrafter"/>
</dbReference>
<dbReference type="AlphaFoldDB" id="A0A2P7YNZ2"/>
<dbReference type="CDD" id="cd23157">
    <property type="entry name" value="Prefoldin_5"/>
    <property type="match status" value="1"/>
</dbReference>
<sequence length="248" mass="27901">MSKLPLSVRVTDTVHRVFVMGLFGITAVGTGSILFNIYANSDFGGMNKNKLKFNREEFDELRSQATDEKQQCISRGAKIAAQISNEELLNSSTHPQHIPPMSQRKIDILQLEPQQILEIRKSTEQEIQHFTQSLQALQTAQSKLQDCVNTIDNMEASEGGDLLVPMTALLYLPGKVAQKDRFMVDIGTGYFVEKDADSARKVYKKKLTKLGEDSKKLKEILVQKNEIMNNLTLVLRKKAMDQQQAAQS</sequence>
<dbReference type="InterPro" id="IPR011599">
    <property type="entry name" value="PFD_alpha_archaea"/>
</dbReference>
<dbReference type="GO" id="GO:0051082">
    <property type="term" value="F:unfolded protein binding"/>
    <property type="evidence" value="ECO:0007669"/>
    <property type="project" value="InterPro"/>
</dbReference>
<organism evidence="8 9">
    <name type="scientific">Candidozyma pseudohaemuli</name>
    <dbReference type="NCBI Taxonomy" id="418784"/>
    <lineage>
        <taxon>Eukaryota</taxon>
        <taxon>Fungi</taxon>
        <taxon>Dikarya</taxon>
        <taxon>Ascomycota</taxon>
        <taxon>Saccharomycotina</taxon>
        <taxon>Pichiomycetes</taxon>
        <taxon>Metschnikowiaceae</taxon>
        <taxon>Candidozyma</taxon>
    </lineage>
</organism>
<evidence type="ECO:0000256" key="3">
    <source>
        <dbReference type="ARBA" id="ARBA00022692"/>
    </source>
</evidence>
<dbReference type="InterPro" id="IPR029208">
    <property type="entry name" value="COX14"/>
</dbReference>
<dbReference type="OrthoDB" id="10267474at2759"/>
<evidence type="ECO:0000256" key="7">
    <source>
        <dbReference type="SAM" id="Phobius"/>
    </source>
</evidence>
<dbReference type="Pfam" id="PF14880">
    <property type="entry name" value="COX14"/>
    <property type="match status" value="1"/>
</dbReference>
<name>A0A2P7YNZ2_9ASCO</name>
<dbReference type="GeneID" id="36566781"/>
<dbReference type="GO" id="GO:0006457">
    <property type="term" value="P:protein folding"/>
    <property type="evidence" value="ECO:0007669"/>
    <property type="project" value="InterPro"/>
</dbReference>
<reference evidence="8 9" key="1">
    <citation type="submission" date="2018-03" db="EMBL/GenBank/DDBJ databases">
        <title>Candida pseudohaemulonii genome assembly and annotation.</title>
        <authorList>
            <person name="Munoz J.F."/>
            <person name="Gade L.G."/>
            <person name="Chow N.A."/>
            <person name="Litvintseva A.P."/>
            <person name="Loparev V.N."/>
            <person name="Cuomo C.A."/>
        </authorList>
    </citation>
    <scope>NUCLEOTIDE SEQUENCE [LARGE SCALE GENOMIC DNA]</scope>
    <source>
        <strain evidence="8 9">B12108</strain>
    </source>
</reference>
<evidence type="ECO:0000256" key="4">
    <source>
        <dbReference type="ARBA" id="ARBA00022989"/>
    </source>
</evidence>
<evidence type="ECO:0000313" key="8">
    <source>
        <dbReference type="EMBL" id="PSK37685.1"/>
    </source>
</evidence>
<dbReference type="PANTHER" id="PTHR12674">
    <property type="entry name" value="PREFOLDIN SUBUNIT 5"/>
    <property type="match status" value="1"/>
</dbReference>
<dbReference type="GO" id="GO:0005737">
    <property type="term" value="C:cytoplasm"/>
    <property type="evidence" value="ECO:0007669"/>
    <property type="project" value="TreeGrafter"/>
</dbReference>
<evidence type="ECO:0000256" key="1">
    <source>
        <dbReference type="ARBA" id="ARBA00004167"/>
    </source>
</evidence>
<dbReference type="InterPro" id="IPR004127">
    <property type="entry name" value="Prefoldin_subunit_alpha"/>
</dbReference>
<accession>A0A2P7YNZ2</accession>